<sequence>MINGKRILALITARGGSKGIPNKNIKPLNSKPLLAWTIEAAKKSKYVDRLVISTDSPEIADVARSFGCEVPFVRPASLAQDNTSSMDVIAHALDNLEESFDYLLLLQPTSPFRTTYQIDECTFQAVTNATPILVSVSECHSHPSFVYTLEGSKLQPESGKVSKQLRRQDLPATYEHNGSLYVADINYLRLHESFNTPDTEAYIINGYTAIDIDTPDDWTMAELIALGLERQNA</sequence>
<dbReference type="PANTHER" id="PTHR21485">
    <property type="entry name" value="HAD SUPERFAMILY MEMBERS CMAS AND KDSC"/>
    <property type="match status" value="1"/>
</dbReference>
<organism evidence="1 2">
    <name type="scientific">Halopseudomonas litoralis</name>
    <dbReference type="NCBI Taxonomy" id="797277"/>
    <lineage>
        <taxon>Bacteria</taxon>
        <taxon>Pseudomonadati</taxon>
        <taxon>Pseudomonadota</taxon>
        <taxon>Gammaproteobacteria</taxon>
        <taxon>Pseudomonadales</taxon>
        <taxon>Pseudomonadaceae</taxon>
        <taxon>Halopseudomonas</taxon>
    </lineage>
</organism>
<dbReference type="Pfam" id="PF02348">
    <property type="entry name" value="CTP_transf_3"/>
    <property type="match status" value="1"/>
</dbReference>
<dbReference type="EMBL" id="LT629748">
    <property type="protein sequence ID" value="SDS66922.1"/>
    <property type="molecule type" value="Genomic_DNA"/>
</dbReference>
<evidence type="ECO:0000313" key="1">
    <source>
        <dbReference type="EMBL" id="SDS66922.1"/>
    </source>
</evidence>
<gene>
    <name evidence="1" type="ORF">SAMN05216198_2478</name>
</gene>
<keyword evidence="2" id="KW-1185">Reference proteome</keyword>
<dbReference type="InterPro" id="IPR050793">
    <property type="entry name" value="CMP-NeuNAc_synthase"/>
</dbReference>
<dbReference type="CDD" id="cd02513">
    <property type="entry name" value="CMP-NeuAc_Synthase"/>
    <property type="match status" value="1"/>
</dbReference>
<dbReference type="AlphaFoldDB" id="A0A1H1U359"/>
<dbReference type="PANTHER" id="PTHR21485:SF6">
    <property type="entry name" value="N-ACYLNEURAMINATE CYTIDYLYLTRANSFERASE-RELATED"/>
    <property type="match status" value="1"/>
</dbReference>
<reference evidence="2" key="1">
    <citation type="submission" date="2016-10" db="EMBL/GenBank/DDBJ databases">
        <authorList>
            <person name="Varghese N."/>
            <person name="Submissions S."/>
        </authorList>
    </citation>
    <scope>NUCLEOTIDE SEQUENCE [LARGE SCALE GENOMIC DNA]</scope>
    <source>
        <strain evidence="2">2SM5</strain>
    </source>
</reference>
<dbReference type="Proteomes" id="UP000243426">
    <property type="component" value="Chromosome I"/>
</dbReference>
<dbReference type="GO" id="GO:0008781">
    <property type="term" value="F:N-acylneuraminate cytidylyltransferase activity"/>
    <property type="evidence" value="ECO:0007669"/>
    <property type="project" value="TreeGrafter"/>
</dbReference>
<dbReference type="STRING" id="797277.SAMN05216198_2478"/>
<dbReference type="InterPro" id="IPR003329">
    <property type="entry name" value="Cytidylyl_trans"/>
</dbReference>
<dbReference type="RefSeq" id="WP_090273684.1">
    <property type="nucleotide sequence ID" value="NZ_LT629748.1"/>
</dbReference>
<evidence type="ECO:0000313" key="2">
    <source>
        <dbReference type="Proteomes" id="UP000243426"/>
    </source>
</evidence>
<dbReference type="OrthoDB" id="9805604at2"/>
<protein>
    <submittedName>
        <fullName evidence="1">N-acylneuraminate cytidylyltransferase/CMP-N,N'-diacetyllegionaminic acid synthase</fullName>
    </submittedName>
</protein>
<keyword evidence="1" id="KW-0808">Transferase</keyword>
<dbReference type="InterPro" id="IPR029044">
    <property type="entry name" value="Nucleotide-diphossugar_trans"/>
</dbReference>
<accession>A0A1H1U359</accession>
<keyword evidence="1" id="KW-0548">Nucleotidyltransferase</keyword>
<proteinExistence type="predicted"/>
<dbReference type="Gene3D" id="3.90.550.10">
    <property type="entry name" value="Spore Coat Polysaccharide Biosynthesis Protein SpsA, Chain A"/>
    <property type="match status" value="1"/>
</dbReference>
<name>A0A1H1U359_9GAMM</name>
<dbReference type="SUPFAM" id="SSF53448">
    <property type="entry name" value="Nucleotide-diphospho-sugar transferases"/>
    <property type="match status" value="1"/>
</dbReference>